<dbReference type="AlphaFoldDB" id="A0A165B1E3"/>
<dbReference type="InterPro" id="IPR007743">
    <property type="entry name" value="Immunity-related_GTPase-like"/>
</dbReference>
<dbReference type="InParanoid" id="A0A165B1E3"/>
<name>A0A165B1E3_9APHY</name>
<reference evidence="3 4" key="1">
    <citation type="journal article" date="2016" name="Mol. Biol. Evol.">
        <title>Comparative Genomics of Early-Diverging Mushroom-Forming Fungi Provides Insights into the Origins of Lignocellulose Decay Capabilities.</title>
        <authorList>
            <person name="Nagy L.G."/>
            <person name="Riley R."/>
            <person name="Tritt A."/>
            <person name="Adam C."/>
            <person name="Daum C."/>
            <person name="Floudas D."/>
            <person name="Sun H."/>
            <person name="Yadav J.S."/>
            <person name="Pangilinan J."/>
            <person name="Larsson K.H."/>
            <person name="Matsuura K."/>
            <person name="Barry K."/>
            <person name="Labutti K."/>
            <person name="Kuo R."/>
            <person name="Ohm R.A."/>
            <person name="Bhattacharya S.S."/>
            <person name="Shirouzu T."/>
            <person name="Yoshinaga Y."/>
            <person name="Martin F.M."/>
            <person name="Grigoriev I.V."/>
            <person name="Hibbett D.S."/>
        </authorList>
    </citation>
    <scope>NUCLEOTIDE SEQUENCE [LARGE SCALE GENOMIC DNA]</scope>
    <source>
        <strain evidence="3 4">93-53</strain>
    </source>
</reference>
<dbReference type="PROSITE" id="PS51716">
    <property type="entry name" value="G_IRG"/>
    <property type="match status" value="1"/>
</dbReference>
<feature type="non-terminal residue" evidence="3">
    <location>
        <position position="215"/>
    </location>
</feature>
<protein>
    <recommendedName>
        <fullName evidence="2">IRG-type G domain-containing protein</fullName>
    </recommendedName>
</protein>
<dbReference type="GeneID" id="63820132"/>
<proteinExistence type="inferred from homology"/>
<organism evidence="3 4">
    <name type="scientific">Laetiporus sulphureus 93-53</name>
    <dbReference type="NCBI Taxonomy" id="1314785"/>
    <lineage>
        <taxon>Eukaryota</taxon>
        <taxon>Fungi</taxon>
        <taxon>Dikarya</taxon>
        <taxon>Basidiomycota</taxon>
        <taxon>Agaricomycotina</taxon>
        <taxon>Agaricomycetes</taxon>
        <taxon>Polyporales</taxon>
        <taxon>Laetiporus</taxon>
    </lineage>
</organism>
<dbReference type="STRING" id="1314785.A0A165B1E3"/>
<dbReference type="PANTHER" id="PTHR14143">
    <property type="entry name" value="INTERFERON-INDUCIBLE GTPASE FAMILY MEMBER"/>
    <property type="match status" value="1"/>
</dbReference>
<evidence type="ECO:0000313" key="3">
    <source>
        <dbReference type="EMBL" id="KZT00048.1"/>
    </source>
</evidence>
<dbReference type="RefSeq" id="XP_040757788.1">
    <property type="nucleotide sequence ID" value="XM_040903101.1"/>
</dbReference>
<dbReference type="Proteomes" id="UP000076871">
    <property type="component" value="Unassembled WGS sequence"/>
</dbReference>
<dbReference type="OrthoDB" id="422720at2759"/>
<evidence type="ECO:0000256" key="1">
    <source>
        <dbReference type="ARBA" id="ARBA00005429"/>
    </source>
</evidence>
<feature type="non-terminal residue" evidence="3">
    <location>
        <position position="1"/>
    </location>
</feature>
<comment type="similarity">
    <text evidence="1">Belongs to the TRAFAC class dynamin-like GTPase superfamily. IRG family.</text>
</comment>
<feature type="domain" description="IRG-type G" evidence="2">
    <location>
        <begin position="1"/>
        <end position="197"/>
    </location>
</feature>
<keyword evidence="4" id="KW-1185">Reference proteome</keyword>
<dbReference type="InterPro" id="IPR027417">
    <property type="entry name" value="P-loop_NTPase"/>
</dbReference>
<dbReference type="Gene3D" id="3.40.50.300">
    <property type="entry name" value="P-loop containing nucleotide triphosphate hydrolases"/>
    <property type="match status" value="1"/>
</dbReference>
<dbReference type="EMBL" id="KV427699">
    <property type="protein sequence ID" value="KZT00048.1"/>
    <property type="molecule type" value="Genomic_DNA"/>
</dbReference>
<sequence>GLFHFAVAGIAGSGKSSLINAFRGLKNSHRDAAPTGVTETTSVITRYPDPDSRNPFVWYDVPGAGTLKIPDFVYFNSQGLYVFDCIIVLFDARFTDTDIAILRNCERFNIPAYIVRSKSLQHIRNVTEDLEWDDEEEDEETLDDAAKWARAREKYDLETRESVMRNLEEAKLPPQRVYLMDKETMAQVIKGRQPPKAIDEWILLRDLLAEARLRR</sequence>
<evidence type="ECO:0000313" key="4">
    <source>
        <dbReference type="Proteomes" id="UP000076871"/>
    </source>
</evidence>
<evidence type="ECO:0000259" key="2">
    <source>
        <dbReference type="PROSITE" id="PS51716"/>
    </source>
</evidence>
<dbReference type="GO" id="GO:0005525">
    <property type="term" value="F:GTP binding"/>
    <property type="evidence" value="ECO:0007669"/>
    <property type="project" value="InterPro"/>
</dbReference>
<dbReference type="InterPro" id="IPR030385">
    <property type="entry name" value="G_IRG_dom"/>
</dbReference>
<gene>
    <name evidence="3" type="ORF">LAESUDRAFT_604149</name>
</gene>
<dbReference type="Pfam" id="PF05049">
    <property type="entry name" value="IIGP"/>
    <property type="match status" value="1"/>
</dbReference>
<dbReference type="SUPFAM" id="SSF52540">
    <property type="entry name" value="P-loop containing nucleoside triphosphate hydrolases"/>
    <property type="match status" value="1"/>
</dbReference>
<dbReference type="PANTHER" id="PTHR14143:SF1">
    <property type="entry name" value="IRG-TYPE G DOMAIN-CONTAINING PROTEIN"/>
    <property type="match status" value="1"/>
</dbReference>
<accession>A0A165B1E3</accession>
<dbReference type="GO" id="GO:0016020">
    <property type="term" value="C:membrane"/>
    <property type="evidence" value="ECO:0007669"/>
    <property type="project" value="InterPro"/>
</dbReference>